<keyword evidence="3" id="KW-1185">Reference proteome</keyword>
<dbReference type="EnsemblPlants" id="ONIVA07G12050.1">
    <property type="protein sequence ID" value="ONIVA07G12050.1"/>
    <property type="gene ID" value="ONIVA07G12050"/>
</dbReference>
<evidence type="ECO:0000313" key="2">
    <source>
        <dbReference type="EnsemblPlants" id="ONIVA07G12050.1"/>
    </source>
</evidence>
<dbReference type="eggNOG" id="ENOG502R4ZK">
    <property type="taxonomic scope" value="Eukaryota"/>
</dbReference>
<dbReference type="AlphaFoldDB" id="A0A0E0I0H3"/>
<keyword evidence="1" id="KW-0732">Signal</keyword>
<protein>
    <submittedName>
        <fullName evidence="2">Uncharacterized protein</fullName>
    </submittedName>
</protein>
<evidence type="ECO:0000256" key="1">
    <source>
        <dbReference type="SAM" id="SignalP"/>
    </source>
</evidence>
<evidence type="ECO:0000313" key="3">
    <source>
        <dbReference type="Proteomes" id="UP000006591"/>
    </source>
</evidence>
<organism evidence="2">
    <name type="scientific">Oryza nivara</name>
    <name type="common">Indian wild rice</name>
    <name type="synonym">Oryza sativa f. spontanea</name>
    <dbReference type="NCBI Taxonomy" id="4536"/>
    <lineage>
        <taxon>Eukaryota</taxon>
        <taxon>Viridiplantae</taxon>
        <taxon>Streptophyta</taxon>
        <taxon>Embryophyta</taxon>
        <taxon>Tracheophyta</taxon>
        <taxon>Spermatophyta</taxon>
        <taxon>Magnoliopsida</taxon>
        <taxon>Liliopsida</taxon>
        <taxon>Poales</taxon>
        <taxon>Poaceae</taxon>
        <taxon>BOP clade</taxon>
        <taxon>Oryzoideae</taxon>
        <taxon>Oryzeae</taxon>
        <taxon>Oryzinae</taxon>
        <taxon>Oryza</taxon>
    </lineage>
</organism>
<dbReference type="PANTHER" id="PTHR33880:SF2">
    <property type="entry name" value="OS07G0475000 PROTEIN"/>
    <property type="match status" value="1"/>
</dbReference>
<dbReference type="InterPro" id="IPR038941">
    <property type="entry name" value="At4g14100-like"/>
</dbReference>
<feature type="signal peptide" evidence="1">
    <location>
        <begin position="1"/>
        <end position="24"/>
    </location>
</feature>
<feature type="chain" id="PRO_5002362398" evidence="1">
    <location>
        <begin position="25"/>
        <end position="254"/>
    </location>
</feature>
<name>A0A0E0I0H3_ORYNI</name>
<dbReference type="OMA" id="FYYEEAR"/>
<reference evidence="2" key="1">
    <citation type="submission" date="2015-04" db="UniProtKB">
        <authorList>
            <consortium name="EnsemblPlants"/>
        </authorList>
    </citation>
    <scope>IDENTIFICATION</scope>
    <source>
        <strain evidence="2">SL10</strain>
    </source>
</reference>
<reference evidence="2" key="2">
    <citation type="submission" date="2018-04" db="EMBL/GenBank/DDBJ databases">
        <title>OnivRS2 (Oryza nivara Reference Sequence Version 2).</title>
        <authorList>
            <person name="Zhang J."/>
            <person name="Kudrna D."/>
            <person name="Lee S."/>
            <person name="Talag J."/>
            <person name="Rajasekar S."/>
            <person name="Welchert J."/>
            <person name="Hsing Y.-I."/>
            <person name="Wing R.A."/>
        </authorList>
    </citation>
    <scope>NUCLEOTIDE SEQUENCE [LARGE SCALE GENOMIC DNA]</scope>
    <source>
        <strain evidence="2">SL10</strain>
    </source>
</reference>
<dbReference type="Gramene" id="ONIVA07G12050.1">
    <property type="protein sequence ID" value="ONIVA07G12050.1"/>
    <property type="gene ID" value="ONIVA07G12050"/>
</dbReference>
<dbReference type="HOGENOM" id="CLU_089458_1_0_1"/>
<dbReference type="Proteomes" id="UP000006591">
    <property type="component" value="Chromosome 7"/>
</dbReference>
<proteinExistence type="predicted"/>
<accession>A0A0E0I0H3</accession>
<sequence length="254" mass="28524">MAPTRWPPLLLLLLLLFLLAAATATATATGNAPPPEPKPARWPDVFHARLFTNLTNHSAASTGPPLRVADLYYDWPRRRNLNLIRYQLAAADDPLYDVEWDNGTTFYFDSRSCRTERFPVGVLRPGWLADGGGVVYLGRWRTGGIECDVWDKLGFVVYYQEVATGRPVRWNFLDKTGIQQFVMSFEVGVTLEDDSQWQAPAHCFPAAAADEDEEEEEDEEQDEMIKSSYDHIEGVDDGLDAARLLRRLAGAAAF</sequence>
<dbReference type="PANTHER" id="PTHR33880">
    <property type="entry name" value="EXPRESSED PROTEIN"/>
    <property type="match status" value="1"/>
</dbReference>